<dbReference type="EMBL" id="CYPR01000055">
    <property type="protein sequence ID" value="CUH34007.1"/>
    <property type="molecule type" value="Genomic_DNA"/>
</dbReference>
<name>A0A0M7B8Q0_9RHOB</name>
<evidence type="ECO:0000313" key="2">
    <source>
        <dbReference type="Proteomes" id="UP000049455"/>
    </source>
</evidence>
<dbReference type="STRING" id="313367.JSE7799_01028"/>
<proteinExistence type="predicted"/>
<accession>A0A0M7B8Q0</accession>
<dbReference type="AlphaFoldDB" id="A0A0M7B8Q0"/>
<dbReference type="RefSeq" id="WP_055662673.1">
    <property type="nucleotide sequence ID" value="NZ_CYPR01000055.1"/>
</dbReference>
<organism evidence="1 2">
    <name type="scientific">Jannaschia seosinensis</name>
    <dbReference type="NCBI Taxonomy" id="313367"/>
    <lineage>
        <taxon>Bacteria</taxon>
        <taxon>Pseudomonadati</taxon>
        <taxon>Pseudomonadota</taxon>
        <taxon>Alphaproteobacteria</taxon>
        <taxon>Rhodobacterales</taxon>
        <taxon>Roseobacteraceae</taxon>
        <taxon>Jannaschia</taxon>
    </lineage>
</organism>
<reference evidence="1 2" key="1">
    <citation type="submission" date="2015-09" db="EMBL/GenBank/DDBJ databases">
        <authorList>
            <person name="Jackson K.R."/>
            <person name="Lunt B.L."/>
            <person name="Fisher J.N.B."/>
            <person name="Gardner A.V."/>
            <person name="Bailey M.E."/>
            <person name="Deus L.M."/>
            <person name="Earl A.S."/>
            <person name="Gibby P.D."/>
            <person name="Hartmann K.A."/>
            <person name="Liu J.E."/>
            <person name="Manci A.M."/>
            <person name="Nielsen D.A."/>
            <person name="Solomon M.B."/>
            <person name="Breakwell D.P."/>
            <person name="Burnett S.H."/>
            <person name="Grose J.H."/>
        </authorList>
    </citation>
    <scope>NUCLEOTIDE SEQUENCE [LARGE SCALE GENOMIC DNA]</scope>
    <source>
        <strain evidence="1 2">CECT 7799</strain>
    </source>
</reference>
<gene>
    <name evidence="1" type="ORF">JSE7799_01028</name>
</gene>
<dbReference type="OrthoDB" id="7690273at2"/>
<dbReference type="Proteomes" id="UP000049455">
    <property type="component" value="Unassembled WGS sequence"/>
</dbReference>
<protein>
    <submittedName>
        <fullName evidence="1">Rod binding protein</fullName>
    </submittedName>
</protein>
<evidence type="ECO:0000313" key="1">
    <source>
        <dbReference type="EMBL" id="CUH34007.1"/>
    </source>
</evidence>
<keyword evidence="2" id="KW-1185">Reference proteome</keyword>
<sequence length="90" mass="9846">MIEAPTTFSNAVQAAPRQEDPLREQAIQLEAFMFAELLRVSDTGISSPDGGGDSQFDSFLRQTQAEAVARSGQTGLAESIYQALIRQEQR</sequence>